<evidence type="ECO:0000313" key="2">
    <source>
        <dbReference type="Proteomes" id="UP000308600"/>
    </source>
</evidence>
<name>A0ACD3AX13_9AGAR</name>
<proteinExistence type="predicted"/>
<sequence length="240" mass="25890">MTAVVTELPPSKLGTKEHWDDVYHEEISNFIDHGDEGEVWFGEDTQEKMVEWALANVPPSPDLSVLEIGSGNGALLFGLLDAGYPARCLAGLDYSSSATQLAEIVAVLRDGEKISFTTSNFLEDDPLPLPNSVSPSGGVDRWDLLLDKGTYDAIALGVKDEHGRSPAINYPSRVARLLKPGGYFLITSCNFTEDELKANFVTSETGLVYHSRIQHPTYSFGGKSGSTCASIAVQKPLPAA</sequence>
<gene>
    <name evidence="1" type="ORF">BDN72DRAFT_839280</name>
</gene>
<accession>A0ACD3AX13</accession>
<keyword evidence="1" id="KW-0489">Methyltransferase</keyword>
<keyword evidence="2" id="KW-1185">Reference proteome</keyword>
<evidence type="ECO:0000313" key="1">
    <source>
        <dbReference type="EMBL" id="TFK70345.1"/>
    </source>
</evidence>
<dbReference type="EMBL" id="ML208315">
    <property type="protein sequence ID" value="TFK70345.1"/>
    <property type="molecule type" value="Genomic_DNA"/>
</dbReference>
<dbReference type="Proteomes" id="UP000308600">
    <property type="component" value="Unassembled WGS sequence"/>
</dbReference>
<keyword evidence="1" id="KW-0808">Transferase</keyword>
<reference evidence="1 2" key="1">
    <citation type="journal article" date="2019" name="Nat. Ecol. Evol.">
        <title>Megaphylogeny resolves global patterns of mushroom evolution.</title>
        <authorList>
            <person name="Varga T."/>
            <person name="Krizsan K."/>
            <person name="Foldi C."/>
            <person name="Dima B."/>
            <person name="Sanchez-Garcia M."/>
            <person name="Sanchez-Ramirez S."/>
            <person name="Szollosi G.J."/>
            <person name="Szarkandi J.G."/>
            <person name="Papp V."/>
            <person name="Albert L."/>
            <person name="Andreopoulos W."/>
            <person name="Angelini C."/>
            <person name="Antonin V."/>
            <person name="Barry K.W."/>
            <person name="Bougher N.L."/>
            <person name="Buchanan P."/>
            <person name="Buyck B."/>
            <person name="Bense V."/>
            <person name="Catcheside P."/>
            <person name="Chovatia M."/>
            <person name="Cooper J."/>
            <person name="Damon W."/>
            <person name="Desjardin D."/>
            <person name="Finy P."/>
            <person name="Geml J."/>
            <person name="Haridas S."/>
            <person name="Hughes K."/>
            <person name="Justo A."/>
            <person name="Karasinski D."/>
            <person name="Kautmanova I."/>
            <person name="Kiss B."/>
            <person name="Kocsube S."/>
            <person name="Kotiranta H."/>
            <person name="LaButti K.M."/>
            <person name="Lechner B.E."/>
            <person name="Liimatainen K."/>
            <person name="Lipzen A."/>
            <person name="Lukacs Z."/>
            <person name="Mihaltcheva S."/>
            <person name="Morgado L.N."/>
            <person name="Niskanen T."/>
            <person name="Noordeloos M.E."/>
            <person name="Ohm R.A."/>
            <person name="Ortiz-Santana B."/>
            <person name="Ovrebo C."/>
            <person name="Racz N."/>
            <person name="Riley R."/>
            <person name="Savchenko A."/>
            <person name="Shiryaev A."/>
            <person name="Soop K."/>
            <person name="Spirin V."/>
            <person name="Szebenyi C."/>
            <person name="Tomsovsky M."/>
            <person name="Tulloss R.E."/>
            <person name="Uehling J."/>
            <person name="Grigoriev I.V."/>
            <person name="Vagvolgyi C."/>
            <person name="Papp T."/>
            <person name="Martin F.M."/>
            <person name="Miettinen O."/>
            <person name="Hibbett D.S."/>
            <person name="Nagy L.G."/>
        </authorList>
    </citation>
    <scope>NUCLEOTIDE SEQUENCE [LARGE SCALE GENOMIC DNA]</scope>
    <source>
        <strain evidence="1 2">NL-1719</strain>
    </source>
</reference>
<protein>
    <submittedName>
        <fullName evidence="1">S-adenosyl-L-methionine-dependent methyltransferase</fullName>
    </submittedName>
</protein>
<organism evidence="1 2">
    <name type="scientific">Pluteus cervinus</name>
    <dbReference type="NCBI Taxonomy" id="181527"/>
    <lineage>
        <taxon>Eukaryota</taxon>
        <taxon>Fungi</taxon>
        <taxon>Dikarya</taxon>
        <taxon>Basidiomycota</taxon>
        <taxon>Agaricomycotina</taxon>
        <taxon>Agaricomycetes</taxon>
        <taxon>Agaricomycetidae</taxon>
        <taxon>Agaricales</taxon>
        <taxon>Pluteineae</taxon>
        <taxon>Pluteaceae</taxon>
        <taxon>Pluteus</taxon>
    </lineage>
</organism>